<evidence type="ECO:0000256" key="7">
    <source>
        <dbReference type="RuleBase" id="RU363032"/>
    </source>
</evidence>
<feature type="transmembrane region" description="Helical" evidence="7">
    <location>
        <begin position="38"/>
        <end position="59"/>
    </location>
</feature>
<feature type="domain" description="ABC transmembrane type-1" evidence="9">
    <location>
        <begin position="95"/>
        <end position="315"/>
    </location>
</feature>
<feature type="compositionally biased region" description="Pro residues" evidence="8">
    <location>
        <begin position="18"/>
        <end position="27"/>
    </location>
</feature>
<evidence type="ECO:0000256" key="6">
    <source>
        <dbReference type="ARBA" id="ARBA00023136"/>
    </source>
</evidence>
<evidence type="ECO:0000256" key="3">
    <source>
        <dbReference type="ARBA" id="ARBA00022475"/>
    </source>
</evidence>
<keyword evidence="11" id="KW-1185">Reference proteome</keyword>
<feature type="transmembrane region" description="Helical" evidence="7">
    <location>
        <begin position="140"/>
        <end position="160"/>
    </location>
</feature>
<protein>
    <submittedName>
        <fullName evidence="10">Sugar ABC transporter permease</fullName>
    </submittedName>
</protein>
<comment type="subcellular location">
    <subcellularLocation>
        <location evidence="1 7">Cell membrane</location>
        <topology evidence="1 7">Multi-pass membrane protein</topology>
    </subcellularLocation>
</comment>
<sequence length="327" mass="35953">MTRPASATPASPPVAGRRPPPTPPKPPRTGRSRDRAAYWLYLLPGLLLFVGVIGVPFIMNIGISFTEWPGIGTPKWTGLDNYKALFSDGEFWASFRNNVALIIAMAIIPTCIGLVLAAALTDFIGKKFGPRTASVLRACIYLPQLLPVVLVGIVWSWLLAPDNGAVNEMFKAVGLDSLAHDWLGDPKTAIWSVMVVMVWIQIGFPLVIFMSGLQRVDPSLYEAAEIDGASWWRRFWHLTIPQIRPETYVCLLWCTIASLKVFGHIYVLTKGGPGGATNVPAYYSFQNFFDKTEVGYGSAIATILTLIIVALTVVFLRVQSKDLGEEQ</sequence>
<evidence type="ECO:0000313" key="10">
    <source>
        <dbReference type="EMBL" id="PWU47576.1"/>
    </source>
</evidence>
<feature type="transmembrane region" description="Helical" evidence="7">
    <location>
        <begin position="99"/>
        <end position="120"/>
    </location>
</feature>
<evidence type="ECO:0000256" key="4">
    <source>
        <dbReference type="ARBA" id="ARBA00022692"/>
    </source>
</evidence>
<organism evidence="10 11">
    <name type="scientific">Micromonospora globispora</name>
    <dbReference type="NCBI Taxonomy" id="1450148"/>
    <lineage>
        <taxon>Bacteria</taxon>
        <taxon>Bacillati</taxon>
        <taxon>Actinomycetota</taxon>
        <taxon>Actinomycetes</taxon>
        <taxon>Micromonosporales</taxon>
        <taxon>Micromonosporaceae</taxon>
        <taxon>Micromonospora</taxon>
    </lineage>
</organism>
<dbReference type="PROSITE" id="PS50928">
    <property type="entry name" value="ABC_TM1"/>
    <property type="match status" value="1"/>
</dbReference>
<gene>
    <name evidence="10" type="ORF">DLJ46_14240</name>
</gene>
<dbReference type="PANTHER" id="PTHR30193">
    <property type="entry name" value="ABC TRANSPORTER PERMEASE PROTEIN"/>
    <property type="match status" value="1"/>
</dbReference>
<dbReference type="Gene3D" id="1.10.3720.10">
    <property type="entry name" value="MetI-like"/>
    <property type="match status" value="1"/>
</dbReference>
<dbReference type="CDD" id="cd06261">
    <property type="entry name" value="TM_PBP2"/>
    <property type="match status" value="1"/>
</dbReference>
<feature type="transmembrane region" description="Helical" evidence="7">
    <location>
        <begin position="189"/>
        <end position="209"/>
    </location>
</feature>
<dbReference type="Pfam" id="PF00528">
    <property type="entry name" value="BPD_transp_1"/>
    <property type="match status" value="1"/>
</dbReference>
<dbReference type="EMBL" id="QGSV01000183">
    <property type="protein sequence ID" value="PWU47576.1"/>
    <property type="molecule type" value="Genomic_DNA"/>
</dbReference>
<dbReference type="GO" id="GO:0005886">
    <property type="term" value="C:plasma membrane"/>
    <property type="evidence" value="ECO:0007669"/>
    <property type="project" value="UniProtKB-SubCell"/>
</dbReference>
<dbReference type="PANTHER" id="PTHR30193:SF37">
    <property type="entry name" value="INNER MEMBRANE ABC TRANSPORTER PERMEASE PROTEIN YCJO"/>
    <property type="match status" value="1"/>
</dbReference>
<dbReference type="InterPro" id="IPR000515">
    <property type="entry name" value="MetI-like"/>
</dbReference>
<feature type="transmembrane region" description="Helical" evidence="7">
    <location>
        <begin position="294"/>
        <end position="316"/>
    </location>
</feature>
<dbReference type="GO" id="GO:0055085">
    <property type="term" value="P:transmembrane transport"/>
    <property type="evidence" value="ECO:0007669"/>
    <property type="project" value="InterPro"/>
</dbReference>
<evidence type="ECO:0000256" key="1">
    <source>
        <dbReference type="ARBA" id="ARBA00004651"/>
    </source>
</evidence>
<dbReference type="Proteomes" id="UP000245683">
    <property type="component" value="Unassembled WGS sequence"/>
</dbReference>
<evidence type="ECO:0000256" key="2">
    <source>
        <dbReference type="ARBA" id="ARBA00022448"/>
    </source>
</evidence>
<reference evidence="11" key="1">
    <citation type="submission" date="2018-05" db="EMBL/GenBank/DDBJ databases">
        <title>Micromonospora globispora sp. nov. and Micromonospora rugosa sp. nov., isolated from marine sediment.</title>
        <authorList>
            <person name="Carro L."/>
            <person name="Aysel V."/>
            <person name="Cetin D."/>
            <person name="Igual J.M."/>
            <person name="Klenk H.-P."/>
            <person name="Trujillo M.E."/>
            <person name="Sahin N."/>
        </authorList>
    </citation>
    <scope>NUCLEOTIDE SEQUENCE [LARGE SCALE GENOMIC DNA]</scope>
    <source>
        <strain evidence="11">S2904</strain>
    </source>
</reference>
<feature type="compositionally biased region" description="Low complexity" evidence="8">
    <location>
        <begin position="1"/>
        <end position="17"/>
    </location>
</feature>
<evidence type="ECO:0000256" key="5">
    <source>
        <dbReference type="ARBA" id="ARBA00022989"/>
    </source>
</evidence>
<name>A0A317K3Q0_9ACTN</name>
<keyword evidence="2 7" id="KW-0813">Transport</keyword>
<keyword evidence="3" id="KW-1003">Cell membrane</keyword>
<dbReference type="InterPro" id="IPR051393">
    <property type="entry name" value="ABC_transporter_permease"/>
</dbReference>
<evidence type="ECO:0000313" key="11">
    <source>
        <dbReference type="Proteomes" id="UP000245683"/>
    </source>
</evidence>
<evidence type="ECO:0000259" key="9">
    <source>
        <dbReference type="PROSITE" id="PS50928"/>
    </source>
</evidence>
<keyword evidence="5 7" id="KW-1133">Transmembrane helix</keyword>
<dbReference type="SUPFAM" id="SSF161098">
    <property type="entry name" value="MetI-like"/>
    <property type="match status" value="1"/>
</dbReference>
<keyword evidence="6 7" id="KW-0472">Membrane</keyword>
<proteinExistence type="inferred from homology"/>
<dbReference type="OrthoDB" id="9804439at2"/>
<comment type="caution">
    <text evidence="10">The sequence shown here is derived from an EMBL/GenBank/DDBJ whole genome shotgun (WGS) entry which is preliminary data.</text>
</comment>
<evidence type="ECO:0000256" key="8">
    <source>
        <dbReference type="SAM" id="MobiDB-lite"/>
    </source>
</evidence>
<feature type="transmembrane region" description="Helical" evidence="7">
    <location>
        <begin position="248"/>
        <end position="267"/>
    </location>
</feature>
<accession>A0A317K3Q0</accession>
<dbReference type="AlphaFoldDB" id="A0A317K3Q0"/>
<feature type="region of interest" description="Disordered" evidence="8">
    <location>
        <begin position="1"/>
        <end position="31"/>
    </location>
</feature>
<keyword evidence="4 7" id="KW-0812">Transmembrane</keyword>
<dbReference type="InterPro" id="IPR035906">
    <property type="entry name" value="MetI-like_sf"/>
</dbReference>
<comment type="similarity">
    <text evidence="7">Belongs to the binding-protein-dependent transport system permease family.</text>
</comment>